<feature type="domain" description="Glycoside hydrolase family 2 catalytic" evidence="2">
    <location>
        <begin position="314"/>
        <end position="477"/>
    </location>
</feature>
<dbReference type="Proteomes" id="UP000244893">
    <property type="component" value="Unassembled WGS sequence"/>
</dbReference>
<proteinExistence type="inferred from homology"/>
<feature type="domain" description="Glycosyl hydrolases family 2 sugar binding" evidence="3">
    <location>
        <begin position="28"/>
        <end position="192"/>
    </location>
</feature>
<dbReference type="InterPro" id="IPR008979">
    <property type="entry name" value="Galactose-bd-like_sf"/>
</dbReference>
<dbReference type="Pfam" id="PF02837">
    <property type="entry name" value="Glyco_hydro_2_N"/>
    <property type="match status" value="1"/>
</dbReference>
<dbReference type="InterPro" id="IPR006103">
    <property type="entry name" value="Glyco_hydro_2_cat"/>
</dbReference>
<dbReference type="PANTHER" id="PTHR42732:SF3">
    <property type="entry name" value="HYDROLASE"/>
    <property type="match status" value="1"/>
</dbReference>
<dbReference type="SUPFAM" id="SSF51445">
    <property type="entry name" value="(Trans)glycosidases"/>
    <property type="match status" value="1"/>
</dbReference>
<organism evidence="4 5">
    <name type="scientific">Amnibacterium flavum</name>
    <dbReference type="NCBI Taxonomy" id="2173173"/>
    <lineage>
        <taxon>Bacteria</taxon>
        <taxon>Bacillati</taxon>
        <taxon>Actinomycetota</taxon>
        <taxon>Actinomycetes</taxon>
        <taxon>Micrococcales</taxon>
        <taxon>Microbacteriaceae</taxon>
        <taxon>Amnibacterium</taxon>
    </lineage>
</organism>
<sequence length="614" mass="67406">MVPAMTVIDAEGAVHPRPQLTRGRHALLDGACGFAFDADDAGIRERWMDDAERFDRTIRLPFSPESAASGIADTGFHPIVWYRIEVTREQLVAAGWPTQGERLFVNFGAVDRIADVWFDGQRVCHHEGGHTAFAFDVTDVIDPDAAIHVLVVRAQDDPFDLEAARGKQDWQESPHSIWYHRSTGIVRSVWLEAVPALHAVAVHWSARPQQHTVGLDLELSRRAAPGTTVSATVSLGGVVLGGAIAEATGDHVLLELSLPALRNGQALEDFVWSPETPVLIDAEIVVEEGGHGDASGSPATGVDRIGSYFGIRSVAVDGRRLLLNDRPFTVRAVLEQGYWPDSHFTAPSEQALREEVELIKRLGFNSVRIHQKIEDPRFLYWCDRLGLCVWSEAPAAYEYTPRAVERFTAEWTRSVRAAASHPSVMVWVPVNESWGLQQISHDPRQRAFSRALADLTRALDDSRPVVSNDGWEHTDSDLATVHDYESSADVLRERYRDHDAVDTLLSGIGPAGRRMGTGLVGKPAILSEFGGIRYDVTGADGTWGYSTVTTATEFDHCLRAVFDAVTGASGLDGFCYTQLTDTEQETNGLCDPARTPKIPEAHIRAMVLGHPLPA</sequence>
<dbReference type="Gene3D" id="2.60.120.260">
    <property type="entry name" value="Galactose-binding domain-like"/>
    <property type="match status" value="1"/>
</dbReference>
<keyword evidence="4" id="KW-0378">Hydrolase</keyword>
<dbReference type="SUPFAM" id="SSF49785">
    <property type="entry name" value="Galactose-binding domain-like"/>
    <property type="match status" value="1"/>
</dbReference>
<evidence type="ECO:0000313" key="4">
    <source>
        <dbReference type="EMBL" id="PVZ94917.1"/>
    </source>
</evidence>
<dbReference type="PANTHER" id="PTHR42732">
    <property type="entry name" value="BETA-GALACTOSIDASE"/>
    <property type="match status" value="1"/>
</dbReference>
<dbReference type="EMBL" id="QEOP01000002">
    <property type="protein sequence ID" value="PVZ94917.1"/>
    <property type="molecule type" value="Genomic_DNA"/>
</dbReference>
<dbReference type="GO" id="GO:0005975">
    <property type="term" value="P:carbohydrate metabolic process"/>
    <property type="evidence" value="ECO:0007669"/>
    <property type="project" value="InterPro"/>
</dbReference>
<protein>
    <submittedName>
        <fullName evidence="4">Glycoside hydrolase family 2</fullName>
    </submittedName>
</protein>
<dbReference type="InterPro" id="IPR006104">
    <property type="entry name" value="Glyco_hydro_2_N"/>
</dbReference>
<dbReference type="InterPro" id="IPR051913">
    <property type="entry name" value="GH2_Domain-Containing"/>
</dbReference>
<evidence type="ECO:0000259" key="2">
    <source>
        <dbReference type="Pfam" id="PF02836"/>
    </source>
</evidence>
<dbReference type="AlphaFoldDB" id="A0A2V1HWN0"/>
<evidence type="ECO:0000313" key="5">
    <source>
        <dbReference type="Proteomes" id="UP000244893"/>
    </source>
</evidence>
<dbReference type="Pfam" id="PF02836">
    <property type="entry name" value="Glyco_hydro_2_C"/>
    <property type="match status" value="1"/>
</dbReference>
<evidence type="ECO:0000259" key="3">
    <source>
        <dbReference type="Pfam" id="PF02837"/>
    </source>
</evidence>
<reference evidence="4 5" key="1">
    <citation type="submission" date="2018-05" db="EMBL/GenBank/DDBJ databases">
        <title>Amnibacterium sp. M8JJ-5, whole genome shotgun sequence.</title>
        <authorList>
            <person name="Tuo L."/>
        </authorList>
    </citation>
    <scope>NUCLEOTIDE SEQUENCE [LARGE SCALE GENOMIC DNA]</scope>
    <source>
        <strain evidence="4 5">M8JJ-5</strain>
    </source>
</reference>
<accession>A0A2V1HWN0</accession>
<dbReference type="OrthoDB" id="9762066at2"/>
<evidence type="ECO:0000256" key="1">
    <source>
        <dbReference type="ARBA" id="ARBA00007401"/>
    </source>
</evidence>
<comment type="caution">
    <text evidence="4">The sequence shown here is derived from an EMBL/GenBank/DDBJ whole genome shotgun (WGS) entry which is preliminary data.</text>
</comment>
<gene>
    <name evidence="4" type="ORF">DDQ50_12025</name>
</gene>
<dbReference type="GO" id="GO:0004553">
    <property type="term" value="F:hydrolase activity, hydrolyzing O-glycosyl compounds"/>
    <property type="evidence" value="ECO:0007669"/>
    <property type="project" value="InterPro"/>
</dbReference>
<dbReference type="InterPro" id="IPR017853">
    <property type="entry name" value="GH"/>
</dbReference>
<comment type="similarity">
    <text evidence="1">Belongs to the glycosyl hydrolase 2 family.</text>
</comment>
<keyword evidence="5" id="KW-1185">Reference proteome</keyword>
<name>A0A2V1HWN0_9MICO</name>
<dbReference type="Gene3D" id="3.20.20.80">
    <property type="entry name" value="Glycosidases"/>
    <property type="match status" value="1"/>
</dbReference>